<evidence type="ECO:0000259" key="9">
    <source>
        <dbReference type="Pfam" id="PF21088"/>
    </source>
</evidence>
<evidence type="ECO:0000256" key="7">
    <source>
        <dbReference type="ARBA" id="ARBA00059688"/>
    </source>
</evidence>
<dbReference type="FunFam" id="2.30.30.60:FF:000001">
    <property type="entry name" value="MscS Mechanosensitive ion channel"/>
    <property type="match status" value="1"/>
</dbReference>
<dbReference type="RefSeq" id="WP_037598879.1">
    <property type="nucleotide sequence ID" value="NZ_CACRUJ010000004.1"/>
</dbReference>
<evidence type="ECO:0000256" key="1">
    <source>
        <dbReference type="ARBA" id="ARBA00004651"/>
    </source>
</evidence>
<keyword evidence="6" id="KW-0472">Membrane</keyword>
<dbReference type="Gene3D" id="3.30.70.100">
    <property type="match status" value="1"/>
</dbReference>
<evidence type="ECO:0000256" key="5">
    <source>
        <dbReference type="ARBA" id="ARBA00022989"/>
    </source>
</evidence>
<dbReference type="InterPro" id="IPR011014">
    <property type="entry name" value="MscS_channel_TM-2"/>
</dbReference>
<dbReference type="PANTHER" id="PTHR30460">
    <property type="entry name" value="MODERATE CONDUCTANCE MECHANOSENSITIVE CHANNEL YBIO"/>
    <property type="match status" value="1"/>
</dbReference>
<dbReference type="Proteomes" id="UP000027855">
    <property type="component" value="Unassembled WGS sequence"/>
</dbReference>
<evidence type="ECO:0000256" key="4">
    <source>
        <dbReference type="ARBA" id="ARBA00022692"/>
    </source>
</evidence>
<dbReference type="InterPro" id="IPR045276">
    <property type="entry name" value="YbiO_bact"/>
</dbReference>
<evidence type="ECO:0000313" key="11">
    <source>
        <dbReference type="Proteomes" id="UP000027855"/>
    </source>
</evidence>
<dbReference type="SUPFAM" id="SSF50182">
    <property type="entry name" value="Sm-like ribonucleoproteins"/>
    <property type="match status" value="1"/>
</dbReference>
<evidence type="ECO:0000313" key="10">
    <source>
        <dbReference type="EMBL" id="KEO42876.1"/>
    </source>
</evidence>
<dbReference type="InterPro" id="IPR049142">
    <property type="entry name" value="MS_channel_1st"/>
</dbReference>
<dbReference type="InterPro" id="IPR010920">
    <property type="entry name" value="LSM_dom_sf"/>
</dbReference>
<proteinExistence type="inferred from homology"/>
<dbReference type="SUPFAM" id="SSF82689">
    <property type="entry name" value="Mechanosensitive channel protein MscS (YggB), C-terminal domain"/>
    <property type="match status" value="1"/>
</dbReference>
<dbReference type="EMBL" id="JJMT01000043">
    <property type="protein sequence ID" value="KEO42876.1"/>
    <property type="molecule type" value="Genomic_DNA"/>
</dbReference>
<comment type="similarity">
    <text evidence="2">Belongs to the MscS (TC 1.A.23) family.</text>
</comment>
<keyword evidence="5" id="KW-1133">Transmembrane helix</keyword>
<dbReference type="Gene3D" id="2.30.30.60">
    <property type="match status" value="1"/>
</dbReference>
<organism evidence="10 11">
    <name type="scientific">Streptococcus salivarius</name>
    <dbReference type="NCBI Taxonomy" id="1304"/>
    <lineage>
        <taxon>Bacteria</taxon>
        <taxon>Bacillati</taxon>
        <taxon>Bacillota</taxon>
        <taxon>Bacilli</taxon>
        <taxon>Lactobacillales</taxon>
        <taxon>Streptococcaceae</taxon>
        <taxon>Streptococcus</taxon>
    </lineage>
</organism>
<dbReference type="Pfam" id="PF21088">
    <property type="entry name" value="MS_channel_1st"/>
    <property type="match status" value="1"/>
</dbReference>
<dbReference type="AlphaFoldDB" id="A0A074IPW6"/>
<feature type="domain" description="Mechanosensitive ion channel transmembrane helices 2/3" evidence="9">
    <location>
        <begin position="73"/>
        <end position="113"/>
    </location>
</feature>
<evidence type="ECO:0000256" key="3">
    <source>
        <dbReference type="ARBA" id="ARBA00022475"/>
    </source>
</evidence>
<accession>A0A074IPW6</accession>
<gene>
    <name evidence="10" type="ORF">DL07_08870</name>
</gene>
<sequence length="280" mass="31217">MNILQRYIQQFNFEETLMVLITKGIKLLILLIIFLLSKKIINFLFKHTVGRSLAWTIQTPARQKTIERLLHNCMNYVLYFFLIYCLLSILGVPVSSLLAGAGLAGVALGLGAQGFLSDVVNGFFILLENQFEVGDAVEVGAVTGLVSTVGIRTTQIRGFDGTLHFIPNRNITIVSNKSRGDMRAQIDIPVYPSTDINKVTSIIQEVNRENIENYPQICGAPNIIGLSTTPSGQLVFRIDIFTKNGQQIHIYADFLKLYQEALTKENIELPRFIGNPIAVK</sequence>
<dbReference type="InterPro" id="IPR023408">
    <property type="entry name" value="MscS_beta-dom_sf"/>
</dbReference>
<reference evidence="10 11" key="1">
    <citation type="submission" date="2014-04" db="EMBL/GenBank/DDBJ databases">
        <title>Variable characteristics of bacteriocin-producing Streptococcus salivarius strains isolated from Malaysian subjects.</title>
        <authorList>
            <person name="Philip K."/>
            <person name="Barbour A."/>
        </authorList>
    </citation>
    <scope>NUCLEOTIDE SEQUENCE [LARGE SCALE GENOMIC DNA]</scope>
    <source>
        <strain evidence="10 11">NU10</strain>
    </source>
</reference>
<comment type="subcellular location">
    <subcellularLocation>
        <location evidence="1">Cell membrane</location>
        <topology evidence="1">Multi-pass membrane protein</topology>
    </subcellularLocation>
</comment>
<comment type="function">
    <text evidence="7">May play a role in resistance to osmotic downshock.</text>
</comment>
<keyword evidence="3" id="KW-1003">Cell membrane</keyword>
<dbReference type="InterPro" id="IPR006685">
    <property type="entry name" value="MscS_channel_2nd"/>
</dbReference>
<feature type="domain" description="Mechanosensitive ion channel MscS" evidence="8">
    <location>
        <begin position="116"/>
        <end position="178"/>
    </location>
</feature>
<dbReference type="Pfam" id="PF00924">
    <property type="entry name" value="MS_channel_2nd"/>
    <property type="match status" value="1"/>
</dbReference>
<dbReference type="InterPro" id="IPR011066">
    <property type="entry name" value="MscS_channel_C_sf"/>
</dbReference>
<evidence type="ECO:0000259" key="8">
    <source>
        <dbReference type="Pfam" id="PF00924"/>
    </source>
</evidence>
<dbReference type="SUPFAM" id="SSF82861">
    <property type="entry name" value="Mechanosensitive channel protein MscS (YggB), transmembrane region"/>
    <property type="match status" value="1"/>
</dbReference>
<dbReference type="GO" id="GO:0008381">
    <property type="term" value="F:mechanosensitive monoatomic ion channel activity"/>
    <property type="evidence" value="ECO:0007669"/>
    <property type="project" value="InterPro"/>
</dbReference>
<evidence type="ECO:0000256" key="6">
    <source>
        <dbReference type="ARBA" id="ARBA00023136"/>
    </source>
</evidence>
<evidence type="ECO:0000256" key="2">
    <source>
        <dbReference type="ARBA" id="ARBA00008017"/>
    </source>
</evidence>
<protein>
    <submittedName>
        <fullName evidence="10">Mechanosensitive ion channel protein</fullName>
    </submittedName>
</protein>
<name>A0A074IPW6_STRSL</name>
<comment type="caution">
    <text evidence="10">The sequence shown here is derived from an EMBL/GenBank/DDBJ whole genome shotgun (WGS) entry which is preliminary data.</text>
</comment>
<keyword evidence="4" id="KW-0812">Transmembrane</keyword>
<dbReference type="Gene3D" id="1.10.287.1260">
    <property type="match status" value="1"/>
</dbReference>
<dbReference type="GO" id="GO:0005886">
    <property type="term" value="C:plasma membrane"/>
    <property type="evidence" value="ECO:0007669"/>
    <property type="project" value="UniProtKB-SubCell"/>
</dbReference>
<dbReference type="PANTHER" id="PTHR30460:SF0">
    <property type="entry name" value="MODERATE CONDUCTANCE MECHANOSENSITIVE CHANNEL YBIO"/>
    <property type="match status" value="1"/>
</dbReference>